<dbReference type="Pfam" id="PF24681">
    <property type="entry name" value="Kelch_KLHDC2_KLHL20_DRC7"/>
    <property type="match status" value="1"/>
</dbReference>
<dbReference type="HOGENOM" id="CLU_045453_0_0_1"/>
<keyword evidence="2" id="KW-1185">Reference proteome</keyword>
<dbReference type="Gene3D" id="2.120.10.80">
    <property type="entry name" value="Kelch-type beta propeller"/>
    <property type="match status" value="2"/>
</dbReference>
<evidence type="ECO:0000313" key="1">
    <source>
        <dbReference type="EnsemblMetazoa" id="tetur18g02860.1"/>
    </source>
</evidence>
<dbReference type="Proteomes" id="UP000015104">
    <property type="component" value="Unassembled WGS sequence"/>
</dbReference>
<evidence type="ECO:0000313" key="2">
    <source>
        <dbReference type="Proteomes" id="UP000015104"/>
    </source>
</evidence>
<dbReference type="EnsemblMetazoa" id="tetur18g02860.1">
    <property type="protein sequence ID" value="tetur18g02860.1"/>
    <property type="gene ID" value="tetur18g02860"/>
</dbReference>
<protein>
    <submittedName>
        <fullName evidence="1">Uncharacterized protein</fullName>
    </submittedName>
</protein>
<dbReference type="PANTHER" id="PTHR46461:SF1">
    <property type="entry name" value="KELCH DOMAIN-CONTAINING PROTEIN 3"/>
    <property type="match status" value="1"/>
</dbReference>
<dbReference type="InterPro" id="IPR015915">
    <property type="entry name" value="Kelch-typ_b-propeller"/>
</dbReference>
<organism evidence="1 2">
    <name type="scientific">Tetranychus urticae</name>
    <name type="common">Two-spotted spider mite</name>
    <dbReference type="NCBI Taxonomy" id="32264"/>
    <lineage>
        <taxon>Eukaryota</taxon>
        <taxon>Metazoa</taxon>
        <taxon>Ecdysozoa</taxon>
        <taxon>Arthropoda</taxon>
        <taxon>Chelicerata</taxon>
        <taxon>Arachnida</taxon>
        <taxon>Acari</taxon>
        <taxon>Acariformes</taxon>
        <taxon>Trombidiformes</taxon>
        <taxon>Prostigmata</taxon>
        <taxon>Eleutherengona</taxon>
        <taxon>Raphignathae</taxon>
        <taxon>Tetranychoidea</taxon>
        <taxon>Tetranychidae</taxon>
        <taxon>Tetranychus</taxon>
    </lineage>
</organism>
<proteinExistence type="predicted"/>
<dbReference type="eggNOG" id="KOG4693">
    <property type="taxonomic scope" value="Eukaryota"/>
</dbReference>
<dbReference type="GO" id="GO:0005737">
    <property type="term" value="C:cytoplasm"/>
    <property type="evidence" value="ECO:0007669"/>
    <property type="project" value="TreeGrafter"/>
</dbReference>
<dbReference type="InterPro" id="IPR052637">
    <property type="entry name" value="KLHDC3-like"/>
</dbReference>
<sequence length="328" mass="37947">MKNWIVKRPIVVYTLDMHTLRWEEIQYSDGGDPANVPFMRYGHSVVAKANIIYLWGGCRDYVACNKIFMFDTNRRSWLANEVTGTIPGARMDHAACTSGGFMYVFGGFERHQFANTVFRFELKTCTWQNLNQLNSYLLAKHFMTCVTIDNKIFLFGGRSLKCPFYDNDIMELYTEKMTLSKPAIAGYKPYARSIHSAVVINNKMMIFGGYNDITYEHYDDFNVFDPKTYSWTPVNTIGQEPPRGRQGNCCVAVNSFLYLFGGRCPEPKTRKDQADQLMELDDLFVIDTNRNLCFMALQVVLKNDLDTRRLPPTLRREVESYRADNKLQ</sequence>
<name>T1KRA6_TETUR</name>
<dbReference type="AlphaFoldDB" id="T1KRA6"/>
<dbReference type="EMBL" id="CAEY01000387">
    <property type="status" value="NOT_ANNOTATED_CDS"/>
    <property type="molecule type" value="Genomic_DNA"/>
</dbReference>
<accession>T1KRA6</accession>
<reference evidence="2" key="1">
    <citation type="submission" date="2011-08" db="EMBL/GenBank/DDBJ databases">
        <authorList>
            <person name="Rombauts S."/>
        </authorList>
    </citation>
    <scope>NUCLEOTIDE SEQUENCE</scope>
    <source>
        <strain evidence="2">London</strain>
    </source>
</reference>
<reference evidence="1" key="2">
    <citation type="submission" date="2015-06" db="UniProtKB">
        <authorList>
            <consortium name="EnsemblMetazoa"/>
        </authorList>
    </citation>
    <scope>IDENTIFICATION</scope>
</reference>
<dbReference type="GO" id="GO:0003682">
    <property type="term" value="F:chromatin binding"/>
    <property type="evidence" value="ECO:0007669"/>
    <property type="project" value="InterPro"/>
</dbReference>
<dbReference type="PANTHER" id="PTHR46461">
    <property type="entry name" value="KELCH DOMAIN-CONTAINING PROTEIN 3"/>
    <property type="match status" value="1"/>
</dbReference>
<dbReference type="SUPFAM" id="SSF117281">
    <property type="entry name" value="Kelch motif"/>
    <property type="match status" value="1"/>
</dbReference>